<dbReference type="EMBL" id="ATBP01000799">
    <property type="protein sequence ID" value="ETR68908.1"/>
    <property type="molecule type" value="Genomic_DNA"/>
</dbReference>
<evidence type="ECO:0008006" key="3">
    <source>
        <dbReference type="Google" id="ProtNLM"/>
    </source>
</evidence>
<comment type="caution">
    <text evidence="1">The sequence shown here is derived from an EMBL/GenBank/DDBJ whole genome shotgun (WGS) entry which is preliminary data.</text>
</comment>
<reference evidence="2" key="1">
    <citation type="submission" date="2012-11" db="EMBL/GenBank/DDBJ databases">
        <authorList>
            <person name="Lucero-Rivera Y.E."/>
            <person name="Tovar-Ramirez D."/>
        </authorList>
    </citation>
    <scope>NUCLEOTIDE SEQUENCE [LARGE SCALE GENOMIC DNA]</scope>
    <source>
        <strain evidence="2">Araruama</strain>
    </source>
</reference>
<evidence type="ECO:0000313" key="1">
    <source>
        <dbReference type="EMBL" id="ETR68908.1"/>
    </source>
</evidence>
<accession>A0A1V1P266</accession>
<dbReference type="Proteomes" id="UP000189670">
    <property type="component" value="Unassembled WGS sequence"/>
</dbReference>
<organism evidence="1 2">
    <name type="scientific">Candidatus Magnetoglobus multicellularis str. Araruama</name>
    <dbReference type="NCBI Taxonomy" id="890399"/>
    <lineage>
        <taxon>Bacteria</taxon>
        <taxon>Pseudomonadati</taxon>
        <taxon>Thermodesulfobacteriota</taxon>
        <taxon>Desulfobacteria</taxon>
        <taxon>Desulfobacterales</taxon>
        <taxon>Desulfobacteraceae</taxon>
        <taxon>Candidatus Magnetoglobus</taxon>
    </lineage>
</organism>
<gene>
    <name evidence="1" type="ORF">OMM_04281</name>
</gene>
<evidence type="ECO:0000313" key="2">
    <source>
        <dbReference type="Proteomes" id="UP000189670"/>
    </source>
</evidence>
<sequence>MEGLTKNGSSLQYSQEITSLTGYPVKSKQTILNWLQWIGIYHPAELLSISGAHSNGYFQEDEGFQKEPCLRTYITAIVDSETQAVWHLDYIDHVNEETLFQSFSSLRGKISFKIKGVTKDKWKPSTNALREVFKYIWIGLCHRHCIENIKKSIKNKP</sequence>
<dbReference type="AlphaFoldDB" id="A0A1V1P266"/>
<name>A0A1V1P266_9BACT</name>
<protein>
    <recommendedName>
        <fullName evidence="3">Transposase</fullName>
    </recommendedName>
</protein>
<proteinExistence type="predicted"/>